<keyword evidence="3" id="KW-1185">Reference proteome</keyword>
<dbReference type="STRING" id="880071.Fleli_3608"/>
<keyword evidence="1" id="KW-0812">Transmembrane</keyword>
<dbReference type="AlphaFoldDB" id="I4APP0"/>
<keyword evidence="1" id="KW-1133">Transmembrane helix</keyword>
<dbReference type="HOGENOM" id="CLU_1324772_0_0_10"/>
<organism evidence="2 3">
    <name type="scientific">Bernardetia litoralis (strain ATCC 23117 / DSM 6794 / NBRC 15988 / NCIMB 1366 / Fx l1 / Sio-4)</name>
    <name type="common">Flexibacter litoralis</name>
    <dbReference type="NCBI Taxonomy" id="880071"/>
    <lineage>
        <taxon>Bacteria</taxon>
        <taxon>Pseudomonadati</taxon>
        <taxon>Bacteroidota</taxon>
        <taxon>Cytophagia</taxon>
        <taxon>Cytophagales</taxon>
        <taxon>Bernardetiaceae</taxon>
        <taxon>Bernardetia</taxon>
    </lineage>
</organism>
<accession>I4APP0</accession>
<dbReference type="KEGG" id="fli:Fleli_3608"/>
<evidence type="ECO:0000313" key="2">
    <source>
        <dbReference type="EMBL" id="AFM05925.1"/>
    </source>
</evidence>
<name>I4APP0_BERLS</name>
<evidence type="ECO:0000256" key="1">
    <source>
        <dbReference type="SAM" id="Phobius"/>
    </source>
</evidence>
<gene>
    <name evidence="2" type="ordered locus">Fleli_3608</name>
</gene>
<keyword evidence="1" id="KW-0472">Membrane</keyword>
<proteinExistence type="predicted"/>
<feature type="transmembrane region" description="Helical" evidence="1">
    <location>
        <begin position="80"/>
        <end position="105"/>
    </location>
</feature>
<sequence>MKKIEKKVKPLEFKKFDKILLGIFLGSLLLIILPYDVCFLNMPDFVSRFFNASLLSISSFILIIRFWNKKLHSQLKFRRLMRFGAMFSFVFILLFNFINLVFGFLSIKEGDYIFYESVSNNYDKITYAHYKRFPRLGSGRNWELKRVYRHDFFPLISIEQDYKSEDINGIWKCYGYPNEDNNYKRTVRFLNGEVVEILDSVKVKIKK</sequence>
<feature type="transmembrane region" description="Helical" evidence="1">
    <location>
        <begin position="20"/>
        <end position="37"/>
    </location>
</feature>
<dbReference type="Proteomes" id="UP000006054">
    <property type="component" value="Chromosome"/>
</dbReference>
<reference evidence="3" key="1">
    <citation type="submission" date="2012-06" db="EMBL/GenBank/DDBJ databases">
        <title>The complete genome of Flexibacter litoralis DSM 6794.</title>
        <authorList>
            <person name="Lucas S."/>
            <person name="Copeland A."/>
            <person name="Lapidus A."/>
            <person name="Glavina del Rio T."/>
            <person name="Dalin E."/>
            <person name="Tice H."/>
            <person name="Bruce D."/>
            <person name="Goodwin L."/>
            <person name="Pitluck S."/>
            <person name="Peters L."/>
            <person name="Ovchinnikova G."/>
            <person name="Lu M."/>
            <person name="Kyrpides N."/>
            <person name="Mavromatis K."/>
            <person name="Ivanova N."/>
            <person name="Brettin T."/>
            <person name="Detter J.C."/>
            <person name="Han C."/>
            <person name="Larimer F."/>
            <person name="Land M."/>
            <person name="Hauser L."/>
            <person name="Markowitz V."/>
            <person name="Cheng J.-F."/>
            <person name="Hugenholtz P."/>
            <person name="Woyke T."/>
            <person name="Wu D."/>
            <person name="Spring S."/>
            <person name="Lang E."/>
            <person name="Kopitz M."/>
            <person name="Brambilla E."/>
            <person name="Klenk H.-P."/>
            <person name="Eisen J.A."/>
        </authorList>
    </citation>
    <scope>NUCLEOTIDE SEQUENCE [LARGE SCALE GENOMIC DNA]</scope>
    <source>
        <strain evidence="3">ATCC 23117 / DSM 6794 / NBRC 15988 / NCIMB 1366 / Sio-4</strain>
    </source>
</reference>
<dbReference type="EMBL" id="CP003345">
    <property type="protein sequence ID" value="AFM05925.1"/>
    <property type="molecule type" value="Genomic_DNA"/>
</dbReference>
<feature type="transmembrane region" description="Helical" evidence="1">
    <location>
        <begin position="49"/>
        <end position="68"/>
    </location>
</feature>
<dbReference type="RefSeq" id="WP_014799349.1">
    <property type="nucleotide sequence ID" value="NC_018018.1"/>
</dbReference>
<evidence type="ECO:0000313" key="3">
    <source>
        <dbReference type="Proteomes" id="UP000006054"/>
    </source>
</evidence>
<protein>
    <submittedName>
        <fullName evidence="2">Uncharacterized protein</fullName>
    </submittedName>
</protein>